<dbReference type="InterPro" id="IPR004127">
    <property type="entry name" value="Prefoldin_subunit_alpha"/>
</dbReference>
<dbReference type="PIRSF" id="PIRSF016396">
    <property type="entry name" value="Prefoldin_subunit_3"/>
    <property type="match status" value="1"/>
</dbReference>
<dbReference type="Gene3D" id="1.10.287.370">
    <property type="match status" value="1"/>
</dbReference>
<evidence type="ECO:0000313" key="6">
    <source>
        <dbReference type="Proteomes" id="UP000005237"/>
    </source>
</evidence>
<dbReference type="PANTHER" id="PTHR12409">
    <property type="entry name" value="PREFOLDIN SUBUNIT 3"/>
    <property type="match status" value="1"/>
</dbReference>
<dbReference type="CDD" id="cd23156">
    <property type="entry name" value="Prefoldin_3"/>
    <property type="match status" value="1"/>
</dbReference>
<reference evidence="6" key="1">
    <citation type="submission" date="2010-08" db="EMBL/GenBank/DDBJ databases">
        <authorList>
            <consortium name="Caenorhabditis japonica Sequencing Consortium"/>
            <person name="Wilson R.K."/>
        </authorList>
    </citation>
    <scope>NUCLEOTIDE SEQUENCE [LARGE SCALE GENOMIC DNA]</scope>
    <source>
        <strain evidence="6">DF5081</strain>
    </source>
</reference>
<comment type="function">
    <text evidence="4">Binds specifically to cytosolic chaperonin (c-CPN) and transfers target proteins to it. Binds to nascent polypeptide chain and promotes folding in an environment in which there are many competing pathways for nonnative proteins.</text>
</comment>
<comment type="subunit">
    <text evidence="2 4">Heterohexamer of two PFD-alpha type and four PFD-beta type subunits.</text>
</comment>
<evidence type="ECO:0000313" key="5">
    <source>
        <dbReference type="EnsemblMetazoa" id="CJA12515.1"/>
    </source>
</evidence>
<keyword evidence="3 4" id="KW-0143">Chaperone</keyword>
<dbReference type="GO" id="GO:0005737">
    <property type="term" value="C:cytoplasm"/>
    <property type="evidence" value="ECO:0007669"/>
    <property type="project" value="TreeGrafter"/>
</dbReference>
<evidence type="ECO:0000256" key="1">
    <source>
        <dbReference type="ARBA" id="ARBA00010048"/>
    </source>
</evidence>
<dbReference type="PANTHER" id="PTHR12409:SF0">
    <property type="entry name" value="PREFOLDIN SUBUNIT 3"/>
    <property type="match status" value="1"/>
</dbReference>
<evidence type="ECO:0000256" key="4">
    <source>
        <dbReference type="PIRNR" id="PIRNR016396"/>
    </source>
</evidence>
<comment type="similarity">
    <text evidence="1 4">Belongs to the prefoldin subunit alpha family.</text>
</comment>
<keyword evidence="6" id="KW-1185">Reference proteome</keyword>
<dbReference type="GO" id="GO:0016272">
    <property type="term" value="C:prefoldin complex"/>
    <property type="evidence" value="ECO:0007669"/>
    <property type="project" value="UniProtKB-UniRule"/>
</dbReference>
<dbReference type="EnsemblMetazoa" id="CJA12515.1">
    <property type="protein sequence ID" value="CJA12515.1"/>
    <property type="gene ID" value="WBGene00131719"/>
</dbReference>
<name>A0A8R1HYZ0_CAEJA</name>
<evidence type="ECO:0000256" key="3">
    <source>
        <dbReference type="ARBA" id="ARBA00023186"/>
    </source>
</evidence>
<protein>
    <recommendedName>
        <fullName evidence="4">Prefoldin subunit 3</fullName>
    </recommendedName>
</protein>
<dbReference type="GO" id="GO:0015631">
    <property type="term" value="F:tubulin binding"/>
    <property type="evidence" value="ECO:0007669"/>
    <property type="project" value="TreeGrafter"/>
</dbReference>
<dbReference type="Pfam" id="PF02996">
    <property type="entry name" value="Prefoldin"/>
    <property type="match status" value="1"/>
</dbReference>
<dbReference type="GO" id="GO:0006457">
    <property type="term" value="P:protein folding"/>
    <property type="evidence" value="ECO:0007669"/>
    <property type="project" value="UniProtKB-UniRule"/>
</dbReference>
<accession>A0A8R1HYZ0</accession>
<dbReference type="GO" id="GO:0007021">
    <property type="term" value="P:tubulin complex assembly"/>
    <property type="evidence" value="ECO:0007669"/>
    <property type="project" value="TreeGrafter"/>
</dbReference>
<dbReference type="InterPro" id="IPR009053">
    <property type="entry name" value="Prefoldin"/>
</dbReference>
<organism evidence="5 6">
    <name type="scientific">Caenorhabditis japonica</name>
    <dbReference type="NCBI Taxonomy" id="281687"/>
    <lineage>
        <taxon>Eukaryota</taxon>
        <taxon>Metazoa</taxon>
        <taxon>Ecdysozoa</taxon>
        <taxon>Nematoda</taxon>
        <taxon>Chromadorea</taxon>
        <taxon>Rhabditida</taxon>
        <taxon>Rhabditina</taxon>
        <taxon>Rhabditomorpha</taxon>
        <taxon>Rhabditoidea</taxon>
        <taxon>Rhabditidae</taxon>
        <taxon>Peloderinae</taxon>
        <taxon>Caenorhabditis</taxon>
    </lineage>
</organism>
<evidence type="ECO:0000256" key="2">
    <source>
        <dbReference type="ARBA" id="ARBA00011695"/>
    </source>
</evidence>
<dbReference type="Proteomes" id="UP000005237">
    <property type="component" value="Unassembled WGS sequence"/>
</dbReference>
<proteinExistence type="inferred from homology"/>
<reference evidence="5" key="2">
    <citation type="submission" date="2022-06" db="UniProtKB">
        <authorList>
            <consortium name="EnsemblMetazoa"/>
        </authorList>
    </citation>
    <scope>IDENTIFICATION</scope>
    <source>
        <strain evidence="5">DF5081</strain>
    </source>
</reference>
<dbReference type="FunFam" id="1.10.287.370:FF:000001">
    <property type="entry name" value="Prefoldin subunit 3"/>
    <property type="match status" value="1"/>
</dbReference>
<dbReference type="OMA" id="YNWDVAQ"/>
<dbReference type="GO" id="GO:0007017">
    <property type="term" value="P:microtubule-based process"/>
    <property type="evidence" value="ECO:0007669"/>
    <property type="project" value="TreeGrafter"/>
</dbReference>
<sequence>MSDSTTSEALSARGVPKCELIEDVDTWLTKEKMSVEEAEVVIREKYGKYKYVESSMAAQKQRMSEKIPEFDNSLSIIDTLIAKRAANESFETTFMLSDDVYSKAVVQKPETVSVWLGANVMVEYDLESAKKMLEKNRNSVQKVVDELSRELAYIKDQITTTEVNMSYIVNYGVAKRRAAASAVKA</sequence>
<dbReference type="InterPro" id="IPR016655">
    <property type="entry name" value="PFD3"/>
</dbReference>
<dbReference type="SUPFAM" id="SSF46579">
    <property type="entry name" value="Prefoldin"/>
    <property type="match status" value="1"/>
</dbReference>
<dbReference type="AlphaFoldDB" id="A0A8R1HYZ0"/>